<reference evidence="1 2" key="1">
    <citation type="submission" date="2017-06" db="EMBL/GenBank/DDBJ databases">
        <authorList>
            <consortium name="Pathogen Informatics"/>
        </authorList>
    </citation>
    <scope>NUCLEOTIDE SEQUENCE [LARGE SCALE GENOMIC DNA]</scope>
    <source>
        <strain evidence="1 2">NCTC10596</strain>
    </source>
</reference>
<dbReference type="Proteomes" id="UP000215465">
    <property type="component" value="Chromosome 1"/>
</dbReference>
<gene>
    <name evidence="1" type="ORF">SAMEA4412678_01573</name>
</gene>
<name>A0A8B4GE74_EIKCO</name>
<sequence>MPSRFQVASSSGNKMTNLSTDEALGAAAIAAHQFSFKNKAYLLPPQRCGCFSCLAIFRSTELEEGDFVPENDGQYTACCPYCGIDSVIGENCGYAITPELLAAMQDYWF</sequence>
<dbReference type="AlphaFoldDB" id="A0A8B4GE74"/>
<accession>A0A8B4GE74</accession>
<proteinExistence type="predicted"/>
<protein>
    <recommendedName>
        <fullName evidence="3">Cytoplasmic protein</fullName>
    </recommendedName>
</protein>
<evidence type="ECO:0000313" key="2">
    <source>
        <dbReference type="Proteomes" id="UP000215465"/>
    </source>
</evidence>
<evidence type="ECO:0000313" key="1">
    <source>
        <dbReference type="EMBL" id="SNW09675.1"/>
    </source>
</evidence>
<evidence type="ECO:0008006" key="3">
    <source>
        <dbReference type="Google" id="ProtNLM"/>
    </source>
</evidence>
<dbReference type="KEGG" id="ecor:SAMEA4412678_1573"/>
<organism evidence="1 2">
    <name type="scientific">Eikenella corrodens</name>
    <dbReference type="NCBI Taxonomy" id="539"/>
    <lineage>
        <taxon>Bacteria</taxon>
        <taxon>Pseudomonadati</taxon>
        <taxon>Pseudomonadota</taxon>
        <taxon>Betaproteobacteria</taxon>
        <taxon>Neisseriales</taxon>
        <taxon>Neisseriaceae</taxon>
        <taxon>Eikenella</taxon>
    </lineage>
</organism>
<dbReference type="EMBL" id="LT906482">
    <property type="protein sequence ID" value="SNW09675.1"/>
    <property type="molecule type" value="Genomic_DNA"/>
</dbReference>